<keyword evidence="4" id="KW-0804">Transcription</keyword>
<dbReference type="Gene3D" id="3.40.190.290">
    <property type="match status" value="1"/>
</dbReference>
<dbReference type="InterPro" id="IPR005119">
    <property type="entry name" value="LysR_subst-bd"/>
</dbReference>
<organism evidence="6 7">
    <name type="scientific">Eggerthella guodeyinii</name>
    <dbReference type="NCBI Taxonomy" id="2690837"/>
    <lineage>
        <taxon>Bacteria</taxon>
        <taxon>Bacillati</taxon>
        <taxon>Actinomycetota</taxon>
        <taxon>Coriobacteriia</taxon>
        <taxon>Eggerthellales</taxon>
        <taxon>Eggerthellaceae</taxon>
        <taxon>Eggerthella</taxon>
    </lineage>
</organism>
<evidence type="ECO:0000256" key="4">
    <source>
        <dbReference type="ARBA" id="ARBA00023163"/>
    </source>
</evidence>
<keyword evidence="2" id="KW-0805">Transcription regulation</keyword>
<dbReference type="PANTHER" id="PTHR30346">
    <property type="entry name" value="TRANSCRIPTIONAL DUAL REGULATOR HCAR-RELATED"/>
    <property type="match status" value="1"/>
</dbReference>
<dbReference type="GO" id="GO:0003677">
    <property type="term" value="F:DNA binding"/>
    <property type="evidence" value="ECO:0007669"/>
    <property type="project" value="UniProtKB-KW"/>
</dbReference>
<dbReference type="GO" id="GO:0032993">
    <property type="term" value="C:protein-DNA complex"/>
    <property type="evidence" value="ECO:0007669"/>
    <property type="project" value="TreeGrafter"/>
</dbReference>
<evidence type="ECO:0000313" key="6">
    <source>
        <dbReference type="EMBL" id="MRX82846.1"/>
    </source>
</evidence>
<evidence type="ECO:0000256" key="3">
    <source>
        <dbReference type="ARBA" id="ARBA00023125"/>
    </source>
</evidence>
<evidence type="ECO:0000313" key="7">
    <source>
        <dbReference type="Proteomes" id="UP000438093"/>
    </source>
</evidence>
<dbReference type="EMBL" id="VTFY01000008">
    <property type="protein sequence ID" value="MRX82846.1"/>
    <property type="molecule type" value="Genomic_DNA"/>
</dbReference>
<dbReference type="Proteomes" id="UP000438093">
    <property type="component" value="Unassembled WGS sequence"/>
</dbReference>
<keyword evidence="7" id="KW-1185">Reference proteome</keyword>
<feature type="domain" description="LysR substrate-binding" evidence="5">
    <location>
        <begin position="14"/>
        <end position="195"/>
    </location>
</feature>
<reference evidence="7" key="1">
    <citation type="submission" date="2019-08" db="EMBL/GenBank/DDBJ databases">
        <title>Arthrobacter sp. nov., isolated from plateau pika and Tibetan wild ass.</title>
        <authorList>
            <person name="Ge Y."/>
        </authorList>
    </citation>
    <scope>NUCLEOTIDE SEQUENCE [LARGE SCALE GENOMIC DNA]</scope>
    <source>
        <strain evidence="7">HF-4214</strain>
    </source>
</reference>
<accession>A0A6N7RNN1</accession>
<comment type="similarity">
    <text evidence="1">Belongs to the LysR transcriptional regulatory family.</text>
</comment>
<sequence>MALCLPPFYNFDQTCRRIAAMAQRITNASVTVSLAPSGKGLNGLHVGRFDALLTLGAVSHPSVDCVPVGAVPLGVFMAKNHPCVARDEVRLDDLKTYPVLTSEGFELFNDMVVSTYRKRGVDIACSPMTSQEIERFLRERLGLVLAVGIPALGGMLPGATMRLMRPEDGLPIAICLVTAKGAKRPEYQALEDALASGLKSLATEAFEQRLARL</sequence>
<dbReference type="SUPFAM" id="SSF53850">
    <property type="entry name" value="Periplasmic binding protein-like II"/>
    <property type="match status" value="1"/>
</dbReference>
<evidence type="ECO:0000259" key="5">
    <source>
        <dbReference type="Pfam" id="PF03466"/>
    </source>
</evidence>
<dbReference type="Pfam" id="PF03466">
    <property type="entry name" value="LysR_substrate"/>
    <property type="match status" value="1"/>
</dbReference>
<dbReference type="GO" id="GO:0003700">
    <property type="term" value="F:DNA-binding transcription factor activity"/>
    <property type="evidence" value="ECO:0007669"/>
    <property type="project" value="TreeGrafter"/>
</dbReference>
<dbReference type="RefSeq" id="WP_154333693.1">
    <property type="nucleotide sequence ID" value="NZ_VTFY01000008.1"/>
</dbReference>
<dbReference type="PANTHER" id="PTHR30346:SF0">
    <property type="entry name" value="HCA OPERON TRANSCRIPTIONAL ACTIVATOR HCAR"/>
    <property type="match status" value="1"/>
</dbReference>
<evidence type="ECO:0000256" key="1">
    <source>
        <dbReference type="ARBA" id="ARBA00009437"/>
    </source>
</evidence>
<dbReference type="AlphaFoldDB" id="A0A6N7RNN1"/>
<name>A0A6N7RNN1_9ACTN</name>
<evidence type="ECO:0000256" key="2">
    <source>
        <dbReference type="ARBA" id="ARBA00023015"/>
    </source>
</evidence>
<keyword evidence="3" id="KW-0238">DNA-binding</keyword>
<proteinExistence type="inferred from homology"/>
<comment type="caution">
    <text evidence="6">The sequence shown here is derived from an EMBL/GenBank/DDBJ whole genome shotgun (WGS) entry which is preliminary data.</text>
</comment>
<gene>
    <name evidence="6" type="ORF">GJG86_10120</name>
</gene>
<protein>
    <recommendedName>
        <fullName evidence="5">LysR substrate-binding domain-containing protein</fullName>
    </recommendedName>
</protein>